<dbReference type="Gene3D" id="3.50.50.60">
    <property type="entry name" value="FAD/NAD(P)-binding domain"/>
    <property type="match status" value="2"/>
</dbReference>
<sequence length="95" mass="10668">MFYETPEHLASIGAKVKTMHDVLKINPKEKSILVQDMSTKKVVTDTYDKLIMSTGSYVQVPPLTGIDNDKVLLCMVISRQKQSIIARKTTSISRL</sequence>
<dbReference type="KEGG" id="lah:LA20533_08355"/>
<dbReference type="KEGG" id="lah:LA20533_00185"/>
<dbReference type="SUPFAM" id="SSF51905">
    <property type="entry name" value="FAD/NAD(P)-binding domain"/>
    <property type="match status" value="1"/>
</dbReference>
<evidence type="ECO:0000259" key="1">
    <source>
        <dbReference type="Pfam" id="PF07992"/>
    </source>
</evidence>
<dbReference type="GO" id="GO:0016491">
    <property type="term" value="F:oxidoreductase activity"/>
    <property type="evidence" value="ECO:0007669"/>
    <property type="project" value="InterPro"/>
</dbReference>
<protein>
    <recommendedName>
        <fullName evidence="1">FAD/NAD(P)-binding domain-containing protein</fullName>
    </recommendedName>
</protein>
<keyword evidence="4" id="KW-1185">Reference proteome</keyword>
<evidence type="ECO:0000313" key="2">
    <source>
        <dbReference type="EMBL" id="APT17837.1"/>
    </source>
</evidence>
<evidence type="ECO:0000313" key="4">
    <source>
        <dbReference type="Proteomes" id="UP000185499"/>
    </source>
</evidence>
<dbReference type="EMBL" id="CP018888">
    <property type="protein sequence ID" value="APT17837.1"/>
    <property type="molecule type" value="Genomic_DNA"/>
</dbReference>
<dbReference type="EMBL" id="CP018888">
    <property type="protein sequence ID" value="APT19256.1"/>
    <property type="molecule type" value="Genomic_DNA"/>
</dbReference>
<dbReference type="AlphaFoldDB" id="A0A1L6XA25"/>
<dbReference type="InterPro" id="IPR023753">
    <property type="entry name" value="FAD/NAD-binding_dom"/>
</dbReference>
<organism evidence="2 4">
    <name type="scientific">Amylolactobacillus amylophilus DSM 20533 = JCM 1125</name>
    <dbReference type="NCBI Taxonomy" id="1423721"/>
    <lineage>
        <taxon>Bacteria</taxon>
        <taxon>Bacillati</taxon>
        <taxon>Bacillota</taxon>
        <taxon>Bacilli</taxon>
        <taxon>Lactobacillales</taxon>
        <taxon>Lactobacillaceae</taxon>
        <taxon>Amylolactobacillus</taxon>
    </lineage>
</organism>
<feature type="domain" description="FAD/NAD(P)-binding" evidence="1">
    <location>
        <begin position="7"/>
        <end position="69"/>
    </location>
</feature>
<dbReference type="InterPro" id="IPR036188">
    <property type="entry name" value="FAD/NAD-bd_sf"/>
</dbReference>
<dbReference type="Proteomes" id="UP000185499">
    <property type="component" value="Chromosome"/>
</dbReference>
<gene>
    <name evidence="2" type="ORF">LA20533_00185</name>
    <name evidence="3" type="ORF">LA20533_08355</name>
</gene>
<dbReference type="Pfam" id="PF07992">
    <property type="entry name" value="Pyr_redox_2"/>
    <property type="match status" value="1"/>
</dbReference>
<accession>A0A1L6XA25</accession>
<name>A0A1L6XA25_9LACO</name>
<proteinExistence type="predicted"/>
<evidence type="ECO:0000313" key="3">
    <source>
        <dbReference type="EMBL" id="APT19256.1"/>
    </source>
</evidence>
<reference evidence="2 4" key="1">
    <citation type="submission" date="2016-12" db="EMBL/GenBank/DDBJ databases">
        <title>The whole genome sequencing and assembly of Lactobacillus amylophilus DSM 20533T strain.</title>
        <authorList>
            <person name="Lee Y.-J."/>
            <person name="Yi H."/>
            <person name="Bahn Y.-S."/>
            <person name="Kim J.F."/>
            <person name="Lee D.-W."/>
        </authorList>
    </citation>
    <scope>NUCLEOTIDE SEQUENCE [LARGE SCALE GENOMIC DNA]</scope>
    <source>
        <strain evidence="2 4">DSM 20533</strain>
    </source>
</reference>